<gene>
    <name evidence="7" type="ORF">PV09_06219</name>
</gene>
<dbReference type="GO" id="GO:0051301">
    <property type="term" value="P:cell division"/>
    <property type="evidence" value="ECO:0007669"/>
    <property type="project" value="UniProtKB-KW"/>
</dbReference>
<dbReference type="GO" id="GO:0007064">
    <property type="term" value="P:mitotic sister chromatid cohesion"/>
    <property type="evidence" value="ECO:0007669"/>
    <property type="project" value="InterPro"/>
</dbReference>
<dbReference type="OrthoDB" id="200660at2759"/>
<dbReference type="FunCoup" id="A0A0D2ATC6">
    <property type="interactions" value="874"/>
</dbReference>
<dbReference type="SUPFAM" id="SSF48371">
    <property type="entry name" value="ARM repeat"/>
    <property type="match status" value="1"/>
</dbReference>
<evidence type="ECO:0000256" key="3">
    <source>
        <dbReference type="ARBA" id="ARBA00022776"/>
    </source>
</evidence>
<accession>A0A0D2ATC6</accession>
<dbReference type="InterPro" id="IPR011989">
    <property type="entry name" value="ARM-like"/>
</dbReference>
<dbReference type="GO" id="GO:0005634">
    <property type="term" value="C:nucleus"/>
    <property type="evidence" value="ECO:0007669"/>
    <property type="project" value="UniProtKB-SubCell"/>
</dbReference>
<feature type="region of interest" description="Disordered" evidence="6">
    <location>
        <begin position="1328"/>
        <end position="1532"/>
    </location>
</feature>
<feature type="compositionally biased region" description="Basic and acidic residues" evidence="6">
    <location>
        <begin position="1488"/>
        <end position="1511"/>
    </location>
</feature>
<dbReference type="EMBL" id="KN847549">
    <property type="protein sequence ID" value="KIW02399.1"/>
    <property type="molecule type" value="Genomic_DNA"/>
</dbReference>
<dbReference type="Pfam" id="PF20168">
    <property type="entry name" value="PDS5"/>
    <property type="match status" value="1"/>
</dbReference>
<evidence type="ECO:0000256" key="6">
    <source>
        <dbReference type="SAM" id="MobiDB-lite"/>
    </source>
</evidence>
<dbReference type="HOGENOM" id="CLU_002562_0_0_1"/>
<keyword evidence="5" id="KW-0131">Cell cycle</keyword>
<evidence type="ECO:0000256" key="5">
    <source>
        <dbReference type="ARBA" id="ARBA00023306"/>
    </source>
</evidence>
<evidence type="ECO:0008006" key="9">
    <source>
        <dbReference type="Google" id="ProtNLM"/>
    </source>
</evidence>
<reference evidence="7 8" key="1">
    <citation type="submission" date="2015-01" db="EMBL/GenBank/DDBJ databases">
        <title>The Genome Sequence of Ochroconis gallopava CBS43764.</title>
        <authorList>
            <consortium name="The Broad Institute Genomics Platform"/>
            <person name="Cuomo C."/>
            <person name="de Hoog S."/>
            <person name="Gorbushina A."/>
            <person name="Stielow B."/>
            <person name="Teixiera M."/>
            <person name="Abouelleil A."/>
            <person name="Chapman S.B."/>
            <person name="Priest M."/>
            <person name="Young S.K."/>
            <person name="Wortman J."/>
            <person name="Nusbaum C."/>
            <person name="Birren B."/>
        </authorList>
    </citation>
    <scope>NUCLEOTIDE SEQUENCE [LARGE SCALE GENOMIC DNA]</scope>
    <source>
        <strain evidence="7 8">CBS 43764</strain>
    </source>
</reference>
<dbReference type="GeneID" id="27314192"/>
<dbReference type="InParanoid" id="A0A0D2ATC6"/>
<keyword evidence="3" id="KW-0498">Mitosis</keyword>
<dbReference type="Proteomes" id="UP000053259">
    <property type="component" value="Unassembled WGS sequence"/>
</dbReference>
<dbReference type="VEuPathDB" id="FungiDB:PV09_06219"/>
<dbReference type="Gene3D" id="1.25.10.10">
    <property type="entry name" value="Leucine-rich Repeat Variant"/>
    <property type="match status" value="1"/>
</dbReference>
<feature type="region of interest" description="Disordered" evidence="6">
    <location>
        <begin position="326"/>
        <end position="345"/>
    </location>
</feature>
<feature type="compositionally biased region" description="Acidic residues" evidence="6">
    <location>
        <begin position="1436"/>
        <end position="1446"/>
    </location>
</feature>
<feature type="compositionally biased region" description="Acidic residues" evidence="6">
    <location>
        <begin position="23"/>
        <end position="43"/>
    </location>
</feature>
<feature type="compositionally biased region" description="Acidic residues" evidence="6">
    <location>
        <begin position="1406"/>
        <end position="1415"/>
    </location>
</feature>
<dbReference type="CDD" id="cd19953">
    <property type="entry name" value="PDS5"/>
    <property type="match status" value="1"/>
</dbReference>
<dbReference type="InterPro" id="IPR016024">
    <property type="entry name" value="ARM-type_fold"/>
</dbReference>
<evidence type="ECO:0000313" key="7">
    <source>
        <dbReference type="EMBL" id="KIW02399.1"/>
    </source>
</evidence>
<evidence type="ECO:0000256" key="4">
    <source>
        <dbReference type="ARBA" id="ARBA00023242"/>
    </source>
</evidence>
<sequence length="1532" mass="169760">MPRTTRKRASEPATMPEVPRIEEQDEAVEDQEEAREDEDELEEVTGTGHGGNVETLKFNQTLNWRAGRPIAVSELLRRLETLARELQSYEQDEVAPESLQTAAKELASPQLLQHKDKGVKALTAACIVDVFRLCAPNAPYTQQQMKDIFSLIVKEIIPALADPSNAYNRQHLYVLKSLAEVKSIILLTDTPGANALIEILFKECFDVLGGPSKSSSSEELSKNVEHHMTAVLSTLVDETDALPNEVTLIILSQFLRTSPKATEAAKGKKAVTPSEHQGTLLLLLKEAPPAYNMAKNICNASQDKMARNITRYWSGVVADASTSLHSGGRLSLKKGKRRTSDELDDEDDDVALQSAVDMEEIRKAHDLLRELWRATPNVLRDIIPLLENELSEEDFQKRQLAVETVGDMIAGIGHAGPPATTQLNPAAYPSQSLIDPSERIKVYDFLTTPTSPISFITRYHQVYQGFLARRHDKSAVVRAAWASAVGRIILTSAGGVGLSVEDEQSLSKAFADCLMDVDEKVRHNAVKAIERFDYEDIIQKLGNLGGVDDEGSILGNLAERVKDRKKDVRNDALKLLGRIWGVAVGAIGQGSEQTAKLFGSIPSKILCTYYINDLEISVVVDRILFESLLPLSYPPIKGKPISNGNSQRSTRHSQGGDALDVNPDKLRTERILLLVKGLDERAKQVFFALAKKQIQLARYMLSFLEACEKYNGGVSEDDEEAAEARLKRLIEAHTNFLPDGARVMDDMWKFARTHDRRSYSLIRFCLAAESDYKKVKNAYFELTKKLEEVKNASPTFVDTMTILVLRASVLLYNRSHVQPIIEFSRSDESGLGETAHEVLSHISKDKPEVFKAHVQELCKSLEADAPSAKRANEPGAVQDLKACAQFARQFPADVPKDRKFIQALFSFINHGTPPEAAKYGALIILLVADKKQMYAKDILKHCTEGFEYGKGNFLNRLAALGQLMLLGSEHLDDEDADAVVSIAINDVLTNKQSTPEPVKGEDDPEWSDIPDDNCAAKIWALKILGNRLRSFPDNADLDEATKPVFTFLNTLIQKGGQISRDQASLAAHQSRMRLVASQMLLKLCCEKHLSARLTPSAFNGLAIVAMDPRPQVRAGFVNKIMKYLGQGKISNKFYTPLFLLGHEPDRAIKSSVVTWLRARSVAMSGGKARDTAMEATFARLLSLLAHHPDWPSPPVADVELVQSLKDFMGYILFYVETVGTKDNLSLVYHVAQRVKAHQDGIVNPKNQELLQTINNRLYMLSDLSQGVIRRYLDSQGWTLQAWPGRVRLPGAIFTSIPDHETAQRVAMTNYLPRDLEESLDDEVRTALRSKKRKSAANTAAAGEPRKKIKTESSDRKIRKPSSAKTPKKSRTNGVHTTEANMASSGTRRSGRITANKSYIEVSTDAESSEEDEEMVDAQGDKDEHQDDEMSNAGEDDKAEDSGEEEATPQHSSPARTTRSAKPMPKRATPRQMNTPKRSVAKPGTTKASPKDNAKTTPKESKAAMKTKETVRPLRASRRGKKAADEFDVPDSE</sequence>
<comment type="subcellular location">
    <subcellularLocation>
        <location evidence="1">Nucleus</location>
    </subcellularLocation>
</comment>
<protein>
    <recommendedName>
        <fullName evidence="9">Sister chromatid cohesion protein</fullName>
    </recommendedName>
</protein>
<dbReference type="InterPro" id="IPR039776">
    <property type="entry name" value="Pds5"/>
</dbReference>
<evidence type="ECO:0000256" key="2">
    <source>
        <dbReference type="ARBA" id="ARBA00022618"/>
    </source>
</evidence>
<evidence type="ECO:0000313" key="8">
    <source>
        <dbReference type="Proteomes" id="UP000053259"/>
    </source>
</evidence>
<feature type="compositionally biased region" description="Polar residues" evidence="6">
    <location>
        <begin position="1448"/>
        <end position="1459"/>
    </location>
</feature>
<feature type="compositionally biased region" description="Basic residues" evidence="6">
    <location>
        <begin position="1356"/>
        <end position="1370"/>
    </location>
</feature>
<keyword evidence="2" id="KW-0132">Cell division</keyword>
<feature type="compositionally biased region" description="Basic and acidic residues" evidence="6">
    <location>
        <begin position="1343"/>
        <end position="1355"/>
    </location>
</feature>
<keyword evidence="8" id="KW-1185">Reference proteome</keyword>
<dbReference type="PANTHER" id="PTHR12663">
    <property type="entry name" value="ANDROGEN INDUCED INHIBITOR OF PROLIFERATION AS3 / PDS5-RELATED"/>
    <property type="match status" value="1"/>
</dbReference>
<feature type="compositionally biased region" description="Polar residues" evidence="6">
    <location>
        <begin position="1371"/>
        <end position="1396"/>
    </location>
</feature>
<dbReference type="STRING" id="253628.A0A0D2ATC6"/>
<organism evidence="7 8">
    <name type="scientific">Verruconis gallopava</name>
    <dbReference type="NCBI Taxonomy" id="253628"/>
    <lineage>
        <taxon>Eukaryota</taxon>
        <taxon>Fungi</taxon>
        <taxon>Dikarya</taxon>
        <taxon>Ascomycota</taxon>
        <taxon>Pezizomycotina</taxon>
        <taxon>Dothideomycetes</taxon>
        <taxon>Pleosporomycetidae</taxon>
        <taxon>Venturiales</taxon>
        <taxon>Sympoventuriaceae</taxon>
        <taxon>Verruconis</taxon>
    </lineage>
</organism>
<feature type="region of interest" description="Disordered" evidence="6">
    <location>
        <begin position="1"/>
        <end position="53"/>
    </location>
</feature>
<name>A0A0D2ATC6_9PEZI</name>
<evidence type="ECO:0000256" key="1">
    <source>
        <dbReference type="ARBA" id="ARBA00004123"/>
    </source>
</evidence>
<keyword evidence="4" id="KW-0539">Nucleus</keyword>
<dbReference type="GO" id="GO:0000785">
    <property type="term" value="C:chromatin"/>
    <property type="evidence" value="ECO:0007669"/>
    <property type="project" value="TreeGrafter"/>
</dbReference>
<dbReference type="GO" id="GO:0006281">
    <property type="term" value="P:DNA repair"/>
    <property type="evidence" value="ECO:0007669"/>
    <property type="project" value="TreeGrafter"/>
</dbReference>
<proteinExistence type="predicted"/>
<feature type="region of interest" description="Disordered" evidence="6">
    <location>
        <begin position="639"/>
        <end position="661"/>
    </location>
</feature>
<dbReference type="PANTHER" id="PTHR12663:SF0">
    <property type="entry name" value="PRECOCIOUS DISSOCIATION OF SISTERS 5, ISOFORM A"/>
    <property type="match status" value="1"/>
</dbReference>
<dbReference type="RefSeq" id="XP_016212268.1">
    <property type="nucleotide sequence ID" value="XM_016359820.1"/>
</dbReference>